<dbReference type="InterPro" id="IPR008988">
    <property type="entry name" value="Transcriptional_repressor_C"/>
</dbReference>
<proteinExistence type="predicted"/>
<gene>
    <name evidence="3" type="ORF">ABDJ85_02145</name>
</gene>
<comment type="caution">
    <text evidence="3">The sequence shown here is derived from an EMBL/GenBank/DDBJ whole genome shotgun (WGS) entry which is preliminary data.</text>
</comment>
<dbReference type="PANTHER" id="PTHR12835">
    <property type="entry name" value="BIOTIN PROTEIN LIGASE"/>
    <property type="match status" value="1"/>
</dbReference>
<feature type="domain" description="BPL/LPL catalytic" evidence="2">
    <location>
        <begin position="1"/>
        <end position="181"/>
    </location>
</feature>
<dbReference type="SUPFAM" id="SSF55681">
    <property type="entry name" value="Class II aaRS and biotin synthetases"/>
    <property type="match status" value="1"/>
</dbReference>
<dbReference type="Proteomes" id="UP001495147">
    <property type="component" value="Unassembled WGS sequence"/>
</dbReference>
<dbReference type="PROSITE" id="PS51733">
    <property type="entry name" value="BPL_LPL_CATALYTIC"/>
    <property type="match status" value="1"/>
</dbReference>
<dbReference type="Pfam" id="PF03099">
    <property type="entry name" value="BPL_LplA_LipB"/>
    <property type="match status" value="1"/>
</dbReference>
<keyword evidence="1 3" id="KW-0436">Ligase</keyword>
<dbReference type="GO" id="GO:0004077">
    <property type="term" value="F:biotin--[biotin carboxyl-carrier protein] ligase activity"/>
    <property type="evidence" value="ECO:0007669"/>
    <property type="project" value="UniProtKB-EC"/>
</dbReference>
<dbReference type="Gene3D" id="3.30.930.10">
    <property type="entry name" value="Bira Bifunctional Protein, Domain 2"/>
    <property type="match status" value="1"/>
</dbReference>
<evidence type="ECO:0000313" key="3">
    <source>
        <dbReference type="EMBL" id="MEO3690247.1"/>
    </source>
</evidence>
<dbReference type="EMBL" id="JBDPZD010000001">
    <property type="protein sequence ID" value="MEO3690247.1"/>
    <property type="molecule type" value="Genomic_DNA"/>
</dbReference>
<evidence type="ECO:0000259" key="2">
    <source>
        <dbReference type="PROSITE" id="PS51733"/>
    </source>
</evidence>
<dbReference type="CDD" id="cd16442">
    <property type="entry name" value="BPL"/>
    <property type="match status" value="1"/>
</dbReference>
<sequence length="244" mass="25787">MPVAIFERRWLAECESTNALGLDHLREGGAPLLLVADRQTNGRGRQGRSWISIPGGSLTCSFALALPARLDLSGLSLAVGCAVADALDPSGGHIRLKWPNDLWLDGAKLGGILIETIPLPDAQRGVVIGLGLNLAPLPLDADRSAYASGHAALTSLWPEADADAVLARLAPALRHLLSDFEDFGGFGPWQRVFAKRDLARGQVVRVGTLVGTARGVNGHGDLLLQTASGLQVCRSGELSLRLEE</sequence>
<dbReference type="InterPro" id="IPR045864">
    <property type="entry name" value="aa-tRNA-synth_II/BPL/LPL"/>
</dbReference>
<dbReference type="Gene3D" id="2.30.30.100">
    <property type="match status" value="1"/>
</dbReference>
<dbReference type="InterPro" id="IPR004408">
    <property type="entry name" value="Biotin_CoA_COase_ligase"/>
</dbReference>
<evidence type="ECO:0000313" key="4">
    <source>
        <dbReference type="Proteomes" id="UP001495147"/>
    </source>
</evidence>
<dbReference type="EC" id="6.3.4.15" evidence="3"/>
<dbReference type="SUPFAM" id="SSF50037">
    <property type="entry name" value="C-terminal domain of transcriptional repressors"/>
    <property type="match status" value="1"/>
</dbReference>
<dbReference type="NCBIfam" id="TIGR00121">
    <property type="entry name" value="birA_ligase"/>
    <property type="match status" value="1"/>
</dbReference>
<evidence type="ECO:0000256" key="1">
    <source>
        <dbReference type="ARBA" id="ARBA00022598"/>
    </source>
</evidence>
<dbReference type="InterPro" id="IPR004143">
    <property type="entry name" value="BPL_LPL_catalytic"/>
</dbReference>
<dbReference type="PANTHER" id="PTHR12835:SF5">
    <property type="entry name" value="BIOTIN--PROTEIN LIGASE"/>
    <property type="match status" value="1"/>
</dbReference>
<name>A0ABV0FZ73_9BURK</name>
<reference evidence="3 4" key="1">
    <citation type="submission" date="2024-05" db="EMBL/GenBank/DDBJ databases">
        <title>Roseateles sp. DJS-2-20 16S ribosomal RNA gene Genome sequencing and assembly.</title>
        <authorList>
            <person name="Woo H."/>
        </authorList>
    </citation>
    <scope>NUCLEOTIDE SEQUENCE [LARGE SCALE GENOMIC DNA]</scope>
    <source>
        <strain evidence="3 4">DJS-2-20</strain>
    </source>
</reference>
<dbReference type="RefSeq" id="WP_347703079.1">
    <property type="nucleotide sequence ID" value="NZ_JBDPZD010000001.1"/>
</dbReference>
<protein>
    <submittedName>
        <fullName evidence="3">Biotin--[acetyl-CoA-carboxylase] ligase</fullName>
        <ecNumber evidence="3">6.3.4.15</ecNumber>
    </submittedName>
</protein>
<keyword evidence="4" id="KW-1185">Reference proteome</keyword>
<organism evidence="3 4">
    <name type="scientific">Roseateles paludis</name>
    <dbReference type="NCBI Taxonomy" id="3145238"/>
    <lineage>
        <taxon>Bacteria</taxon>
        <taxon>Pseudomonadati</taxon>
        <taxon>Pseudomonadota</taxon>
        <taxon>Betaproteobacteria</taxon>
        <taxon>Burkholderiales</taxon>
        <taxon>Sphaerotilaceae</taxon>
        <taxon>Roseateles</taxon>
    </lineage>
</organism>
<accession>A0ABV0FZ73</accession>